<comment type="caution">
    <text evidence="2">The sequence shown here is derived from an EMBL/GenBank/DDBJ whole genome shotgun (WGS) entry which is preliminary data.</text>
</comment>
<evidence type="ECO:0000259" key="1">
    <source>
        <dbReference type="Pfam" id="PF01738"/>
    </source>
</evidence>
<dbReference type="GO" id="GO:0016787">
    <property type="term" value="F:hydrolase activity"/>
    <property type="evidence" value="ECO:0007669"/>
    <property type="project" value="UniProtKB-KW"/>
</dbReference>
<keyword evidence="2" id="KW-0378">Hydrolase</keyword>
<feature type="domain" description="Dienelactone hydrolase" evidence="1">
    <location>
        <begin position="24"/>
        <end position="285"/>
    </location>
</feature>
<dbReference type="EMBL" id="QGML01004805">
    <property type="protein sequence ID" value="TVY85944.1"/>
    <property type="molecule type" value="Genomic_DNA"/>
</dbReference>
<organism evidence="2 3">
    <name type="scientific">Lachnellula willkommii</name>
    <dbReference type="NCBI Taxonomy" id="215461"/>
    <lineage>
        <taxon>Eukaryota</taxon>
        <taxon>Fungi</taxon>
        <taxon>Dikarya</taxon>
        <taxon>Ascomycota</taxon>
        <taxon>Pezizomycotina</taxon>
        <taxon>Leotiomycetes</taxon>
        <taxon>Helotiales</taxon>
        <taxon>Lachnaceae</taxon>
        <taxon>Lachnellula</taxon>
    </lineage>
</organism>
<dbReference type="InterPro" id="IPR002925">
    <property type="entry name" value="Dienelactn_hydro"/>
</dbReference>
<proteinExistence type="predicted"/>
<evidence type="ECO:0000313" key="3">
    <source>
        <dbReference type="Proteomes" id="UP000315522"/>
    </source>
</evidence>
<reference evidence="2 3" key="1">
    <citation type="submission" date="2018-05" db="EMBL/GenBank/DDBJ databases">
        <title>Genome sequencing and assembly of the regulated plant pathogen Lachnellula willkommii and related sister species for the development of diagnostic species identification markers.</title>
        <authorList>
            <person name="Giroux E."/>
            <person name="Bilodeau G."/>
        </authorList>
    </citation>
    <scope>NUCLEOTIDE SEQUENCE [LARGE SCALE GENOMIC DNA]</scope>
    <source>
        <strain evidence="2 3">CBS 172.35</strain>
    </source>
</reference>
<evidence type="ECO:0000313" key="2">
    <source>
        <dbReference type="EMBL" id="TVY85944.1"/>
    </source>
</evidence>
<dbReference type="Proteomes" id="UP000315522">
    <property type="component" value="Unassembled WGS sequence"/>
</dbReference>
<dbReference type="AlphaFoldDB" id="A0A559LZ00"/>
<dbReference type="SUPFAM" id="SSF53474">
    <property type="entry name" value="alpha/beta-Hydrolases"/>
    <property type="match status" value="1"/>
</dbReference>
<accession>A0A559LZ00</accession>
<dbReference type="InterPro" id="IPR029058">
    <property type="entry name" value="AB_hydrolase_fold"/>
</dbReference>
<dbReference type="PANTHER" id="PTHR17630">
    <property type="entry name" value="DIENELACTONE HYDROLASE"/>
    <property type="match status" value="1"/>
</dbReference>
<dbReference type="PANTHER" id="PTHR17630:SF105">
    <property type="entry name" value="DIENELACTONE HYDROLASE FAMILY PROTEIN (AFU_ORTHOLOGUE AFUA_4G08790)"/>
    <property type="match status" value="1"/>
</dbReference>
<dbReference type="Gene3D" id="3.40.50.1820">
    <property type="entry name" value="alpha/beta hydrolase"/>
    <property type="match status" value="1"/>
</dbReference>
<name>A0A559LZ00_9HELO</name>
<sequence>MSCCKGGTIHDGEAVGREDIMHGINVYVTRPASNVTPKGVVVFISDAFGWKFINSRLLADKYAEKGHFLVLLPDFMNGNEMSTAMIPVLNQFETPASLLTTIFIKPLLAVRIAINGIPFALKNLSRHAAITDFIRALRTSEPLLETKALKIGVVGFCWGGTHAIRLAHDEPGTQVKRHASQTASGDPAPLVECAFAAHPSMLRFPGDVEKVVLPLSVVVGDLDSQLSEENAWKMKEILEVKKKGDHEVEIIAGAKHGFALRLNPENENEVANAELAERQAIDFLTKWLT</sequence>
<gene>
    <name evidence="2" type="primary">tropI_2</name>
    <name evidence="2" type="ORF">LAWI1_G007757</name>
</gene>
<dbReference type="Pfam" id="PF01738">
    <property type="entry name" value="DLH"/>
    <property type="match status" value="1"/>
</dbReference>
<protein>
    <submittedName>
        <fullName evidence="2">Hydrolase</fullName>
    </submittedName>
</protein>
<keyword evidence="3" id="KW-1185">Reference proteome</keyword>